<accession>A0A1G8RI85</accession>
<feature type="signal peptide" evidence="1">
    <location>
        <begin position="1"/>
        <end position="22"/>
    </location>
</feature>
<dbReference type="OrthoDB" id="7870173at2"/>
<reference evidence="2 3" key="1">
    <citation type="submission" date="2016-10" db="EMBL/GenBank/DDBJ databases">
        <authorList>
            <person name="de Groot N.N."/>
        </authorList>
    </citation>
    <scope>NUCLEOTIDE SEQUENCE [LARGE SCALE GENOMIC DNA]</scope>
    <source>
        <strain evidence="2 3">DSM 28010</strain>
    </source>
</reference>
<dbReference type="AlphaFoldDB" id="A0A1G8RI85"/>
<evidence type="ECO:0000313" key="2">
    <source>
        <dbReference type="EMBL" id="SDJ16639.1"/>
    </source>
</evidence>
<gene>
    <name evidence="2" type="ORF">SAMN05421850_109132</name>
</gene>
<proteinExistence type="predicted"/>
<organism evidence="2 3">
    <name type="scientific">Lutimaribacter saemankumensis</name>
    <dbReference type="NCBI Taxonomy" id="490829"/>
    <lineage>
        <taxon>Bacteria</taxon>
        <taxon>Pseudomonadati</taxon>
        <taxon>Pseudomonadota</taxon>
        <taxon>Alphaproteobacteria</taxon>
        <taxon>Rhodobacterales</taxon>
        <taxon>Roseobacteraceae</taxon>
        <taxon>Lutimaribacter</taxon>
    </lineage>
</organism>
<dbReference type="Proteomes" id="UP000199340">
    <property type="component" value="Unassembled WGS sequence"/>
</dbReference>
<feature type="chain" id="PRO_5011540694" evidence="1">
    <location>
        <begin position="23"/>
        <end position="75"/>
    </location>
</feature>
<name>A0A1G8RI85_9RHOB</name>
<keyword evidence="1" id="KW-0732">Signal</keyword>
<dbReference type="RefSeq" id="WP_090029696.1">
    <property type="nucleotide sequence ID" value="NZ_FNEB01000009.1"/>
</dbReference>
<evidence type="ECO:0000256" key="1">
    <source>
        <dbReference type="SAM" id="SignalP"/>
    </source>
</evidence>
<evidence type="ECO:0000313" key="3">
    <source>
        <dbReference type="Proteomes" id="UP000199340"/>
    </source>
</evidence>
<sequence length="75" mass="8566">MKFFQIFAKLLASITICTPATAETLEFLCEFDRYHSPDENVLKSAENFLLVFKVDAVTREAYMEGNNGFCQKDFG</sequence>
<dbReference type="EMBL" id="FNEB01000009">
    <property type="protein sequence ID" value="SDJ16639.1"/>
    <property type="molecule type" value="Genomic_DNA"/>
</dbReference>
<protein>
    <submittedName>
        <fullName evidence="2">Uncharacterized protein</fullName>
    </submittedName>
</protein>
<keyword evidence="3" id="KW-1185">Reference proteome</keyword>